<dbReference type="Gene3D" id="2.60.40.1260">
    <property type="entry name" value="Lamin Tail domain"/>
    <property type="match status" value="1"/>
</dbReference>
<keyword evidence="1" id="KW-0732">Signal</keyword>
<dbReference type="InterPro" id="IPR036415">
    <property type="entry name" value="Lamin_tail_dom_sf"/>
</dbReference>
<evidence type="ECO:0000313" key="4">
    <source>
        <dbReference type="Proteomes" id="UP001153069"/>
    </source>
</evidence>
<dbReference type="AlphaFoldDB" id="A0A9N8HLF6"/>
<accession>A0A9N8HLF6</accession>
<name>A0A9N8HLF6_9STRA</name>
<gene>
    <name evidence="3" type="ORF">SEMRO_806_G205140.1</name>
</gene>
<sequence>MTLLVQKLSIFFALASLVQGNVVITEIADKGTSRDVCNGKDWIELYNSGDAAVSLDGYVLHDDKGVVHEEAFSFPLDAMIESQEYLLLCVEMMLDEDNSLVDPMSPQFGIGGDDTITLLRAVTETTEAANDTEAVVEKASATTLVVVSTVGPLPNTNSRFGVSYALDPDTNQFTYTQTPTPGAPNVISELLTEAELLANIRSALKAQNDLGTKFFGMDDRGYPVLDDEFPAVLDLQVSMAEEDFSAMMANASWELYKPFSNATLVNPETGVEVWSRTTAGQIRSKGQSSLWMPLCLDSTAIPFQLDFSSRDLNQTLFGAEKIYLRNHMSDYSYMRDQYYYRMLARFGLPHLRGRKTRLYINGQYKGLYTLLEAPDQDYVFARNFPTFDPDKYALFKVKSYALDCGSFTEEEYRNATIRLEELQAQATEDGKLPPYLFERGEHNPPVEVLGLYEQDQCLDNFLNDLWRTWVDVVVAYEQNDRDCGETLVNEGLIDLDLGTNNYKNDMKDFVNRFYRGDEPCTEDCANQANIDEEMDVQHALRAIAFYAALVVSDSPLISGNNFLLAATGDDLGWKFFPYDFNVARVYFCHDDLCNTRAVHWSIARPTCESLESAPLVGPLLSNPTYHKQYLEYVREFLDTVLTNSSLIEEIQDHAAAIRSFVREDPWALLGTYFSDELSPDAADWREEDRRFPLLPTMKARAEDLREQFASIDAGTFPRGPHVGVYGDNEPWEPCPDWRSAEANRTSCEQGCMYDGCHIPGLAVESFCDEETGLCFHGDYDERCRGIYDEEKYPGMENTEDGRETFCRFAAGVPVKAAQCPAPGAVTLSSSNTGESSASASFRVSLLVVVSGLAAVTASLW</sequence>
<feature type="chain" id="PRO_5040174073" evidence="1">
    <location>
        <begin position="21"/>
        <end position="860"/>
    </location>
</feature>
<evidence type="ECO:0000256" key="1">
    <source>
        <dbReference type="SAM" id="SignalP"/>
    </source>
</evidence>
<evidence type="ECO:0000259" key="2">
    <source>
        <dbReference type="PROSITE" id="PS51841"/>
    </source>
</evidence>
<dbReference type="OrthoDB" id="193138at2759"/>
<dbReference type="Proteomes" id="UP001153069">
    <property type="component" value="Unassembled WGS sequence"/>
</dbReference>
<dbReference type="SUPFAM" id="SSF74853">
    <property type="entry name" value="Lamin A/C globular tail domain"/>
    <property type="match status" value="1"/>
</dbReference>
<dbReference type="Pfam" id="PF00932">
    <property type="entry name" value="LTD"/>
    <property type="match status" value="1"/>
</dbReference>
<dbReference type="PANTHER" id="PTHR40050:SF1">
    <property type="entry name" value="INNER SPORE COAT PROTEIN H"/>
    <property type="match status" value="1"/>
</dbReference>
<dbReference type="InterPro" id="IPR001322">
    <property type="entry name" value="Lamin_tail_dom"/>
</dbReference>
<dbReference type="PANTHER" id="PTHR40050">
    <property type="entry name" value="INNER SPORE COAT PROTEIN H"/>
    <property type="match status" value="1"/>
</dbReference>
<comment type="caution">
    <text evidence="3">The sequence shown here is derived from an EMBL/GenBank/DDBJ whole genome shotgun (WGS) entry which is preliminary data.</text>
</comment>
<dbReference type="EMBL" id="CAICTM010000805">
    <property type="protein sequence ID" value="CAB9516775.1"/>
    <property type="molecule type" value="Genomic_DNA"/>
</dbReference>
<organism evidence="3 4">
    <name type="scientific">Seminavis robusta</name>
    <dbReference type="NCBI Taxonomy" id="568900"/>
    <lineage>
        <taxon>Eukaryota</taxon>
        <taxon>Sar</taxon>
        <taxon>Stramenopiles</taxon>
        <taxon>Ochrophyta</taxon>
        <taxon>Bacillariophyta</taxon>
        <taxon>Bacillariophyceae</taxon>
        <taxon>Bacillariophycidae</taxon>
        <taxon>Naviculales</taxon>
        <taxon>Naviculaceae</taxon>
        <taxon>Seminavis</taxon>
    </lineage>
</organism>
<protein>
    <submittedName>
        <fullName evidence="3">Spore coat protein CotH</fullName>
    </submittedName>
</protein>
<dbReference type="PROSITE" id="PS51841">
    <property type="entry name" value="LTD"/>
    <property type="match status" value="1"/>
</dbReference>
<feature type="domain" description="LTD" evidence="2">
    <location>
        <begin position="8"/>
        <end position="154"/>
    </location>
</feature>
<keyword evidence="3" id="KW-0946">Virion</keyword>
<dbReference type="InterPro" id="IPR014867">
    <property type="entry name" value="Spore_coat_CotH_CotH2/3/7"/>
</dbReference>
<proteinExistence type="predicted"/>
<feature type="signal peptide" evidence="1">
    <location>
        <begin position="1"/>
        <end position="20"/>
    </location>
</feature>
<dbReference type="Pfam" id="PF08757">
    <property type="entry name" value="CotH"/>
    <property type="match status" value="2"/>
</dbReference>
<reference evidence="3" key="1">
    <citation type="submission" date="2020-06" db="EMBL/GenBank/DDBJ databases">
        <authorList>
            <consortium name="Plant Systems Biology data submission"/>
        </authorList>
    </citation>
    <scope>NUCLEOTIDE SEQUENCE</scope>
    <source>
        <strain evidence="3">D6</strain>
    </source>
</reference>
<evidence type="ECO:0000313" key="3">
    <source>
        <dbReference type="EMBL" id="CAB9516775.1"/>
    </source>
</evidence>
<keyword evidence="4" id="KW-1185">Reference proteome</keyword>
<keyword evidence="3" id="KW-0167">Capsid protein</keyword>